<evidence type="ECO:0000256" key="9">
    <source>
        <dbReference type="SAM" id="Phobius"/>
    </source>
</evidence>
<dbReference type="Proteomes" id="UP000077881">
    <property type="component" value="Unassembled WGS sequence"/>
</dbReference>
<evidence type="ECO:0000256" key="8">
    <source>
        <dbReference type="NCBIfam" id="TIGR04265"/>
    </source>
</evidence>
<dbReference type="GO" id="GO:0005886">
    <property type="term" value="C:plasma membrane"/>
    <property type="evidence" value="ECO:0007669"/>
    <property type="project" value="UniProtKB-SubCell"/>
</dbReference>
<evidence type="ECO:0000256" key="7">
    <source>
        <dbReference type="ARBA" id="ARBA00023136"/>
    </source>
</evidence>
<protein>
    <recommendedName>
        <fullName evidence="8">Cardiolipin synthase</fullName>
        <ecNumber evidence="8">2.7.8.-</ecNumber>
    </recommendedName>
</protein>
<name>A0A177ZHT5_9BACI</name>
<proteinExistence type="predicted"/>
<evidence type="ECO:0000259" key="10">
    <source>
        <dbReference type="PROSITE" id="PS50035"/>
    </source>
</evidence>
<dbReference type="STRING" id="217031.ABB05_20600"/>
<dbReference type="InterPro" id="IPR022924">
    <property type="entry name" value="Cardiolipin_synthase"/>
</dbReference>
<feature type="domain" description="PLD phosphodiesterase" evidence="10">
    <location>
        <begin position="311"/>
        <end position="338"/>
    </location>
</feature>
<dbReference type="PROSITE" id="PS50035">
    <property type="entry name" value="PLD"/>
    <property type="match status" value="2"/>
</dbReference>
<keyword evidence="7 9" id="KW-0472">Membrane</keyword>
<keyword evidence="3" id="KW-0808">Transferase</keyword>
<feature type="transmembrane region" description="Helical" evidence="9">
    <location>
        <begin position="7"/>
        <end position="24"/>
    </location>
</feature>
<evidence type="ECO:0000256" key="2">
    <source>
        <dbReference type="ARBA" id="ARBA00022475"/>
    </source>
</evidence>
<evidence type="ECO:0000256" key="4">
    <source>
        <dbReference type="ARBA" id="ARBA00022692"/>
    </source>
</evidence>
<evidence type="ECO:0000256" key="3">
    <source>
        <dbReference type="ARBA" id="ARBA00022679"/>
    </source>
</evidence>
<evidence type="ECO:0000256" key="6">
    <source>
        <dbReference type="ARBA" id="ARBA00022989"/>
    </source>
</evidence>
<dbReference type="GO" id="GO:0032049">
    <property type="term" value="P:cardiolipin biosynthetic process"/>
    <property type="evidence" value="ECO:0007669"/>
    <property type="project" value="UniProtKB-UniRule"/>
</dbReference>
<evidence type="ECO:0000313" key="12">
    <source>
        <dbReference type="Proteomes" id="UP000077881"/>
    </source>
</evidence>
<dbReference type="AlphaFoldDB" id="A0A177ZHT5"/>
<dbReference type="Gene3D" id="3.30.870.10">
    <property type="entry name" value="Endonuclease Chain A"/>
    <property type="match status" value="2"/>
</dbReference>
<dbReference type="InterPro" id="IPR001736">
    <property type="entry name" value="PLipase_D/transphosphatidylase"/>
</dbReference>
<keyword evidence="12" id="KW-1185">Reference proteome</keyword>
<dbReference type="InterPro" id="IPR025202">
    <property type="entry name" value="PLD-like_dom"/>
</dbReference>
<accession>A0A177ZHT5</accession>
<feature type="domain" description="PLD phosphodiesterase" evidence="10">
    <location>
        <begin position="141"/>
        <end position="168"/>
    </location>
</feature>
<evidence type="ECO:0000256" key="1">
    <source>
        <dbReference type="ARBA" id="ARBA00004236"/>
    </source>
</evidence>
<keyword evidence="4 9" id="KW-0812">Transmembrane</keyword>
<dbReference type="RefSeq" id="WP_057982691.1">
    <property type="nucleotide sequence ID" value="NZ_JAGGKH010000010.1"/>
</dbReference>
<dbReference type="EC" id="2.7.8.-" evidence="8"/>
<evidence type="ECO:0000313" key="11">
    <source>
        <dbReference type="EMBL" id="OAK67527.1"/>
    </source>
</evidence>
<gene>
    <name evidence="11" type="ORF">ABB05_20600</name>
</gene>
<keyword evidence="2" id="KW-1003">Cell membrane</keyword>
<comment type="subcellular location">
    <subcellularLocation>
        <location evidence="1">Cell membrane</location>
    </subcellularLocation>
</comment>
<dbReference type="PANTHER" id="PTHR21248:SF7">
    <property type="entry name" value="MINOR CARDIOLIPIN SYNTHASE CLSB"/>
    <property type="match status" value="1"/>
</dbReference>
<dbReference type="GO" id="GO:0008808">
    <property type="term" value="F:cardiolipin synthase activity"/>
    <property type="evidence" value="ECO:0007669"/>
    <property type="project" value="UniProtKB-UniRule"/>
</dbReference>
<reference evidence="11 12" key="1">
    <citation type="submission" date="2015-05" db="EMBL/GenBank/DDBJ databases">
        <title>Comparison of genome.</title>
        <authorList>
            <person name="Zheng Z."/>
            <person name="Sun M."/>
        </authorList>
    </citation>
    <scope>NUCLEOTIDE SEQUENCE [LARGE SCALE GENOMIC DNA]</scope>
    <source>
        <strain evidence="11 12">G25-74</strain>
    </source>
</reference>
<keyword evidence="6 9" id="KW-1133">Transmembrane helix</keyword>
<dbReference type="Pfam" id="PF13091">
    <property type="entry name" value="PLDc_2"/>
    <property type="match status" value="2"/>
</dbReference>
<dbReference type="OrthoDB" id="9762009at2"/>
<dbReference type="CDD" id="cd09110">
    <property type="entry name" value="PLDc_CLS_1"/>
    <property type="match status" value="1"/>
</dbReference>
<dbReference type="PATRIC" id="fig|217031.6.peg.4477"/>
<sequence length="398" mass="46066">MGFLIKIIFIIIILTGFAFINYYLGRHHFVLQFKKREYPIRQGRIQLITNGTNLFITYFQDLKKAKSTIQVQFYIVKDDALSQAFFKILKEQADRGIKVQLLLDCLGSWKVPRSWIKEAKQHGIDIAFCHQPNWLFPLYSLQQRNHRKVTIIDGTISYLGGYNVGMEYIDQKPELSPWRDYHIRIEGDGVTDLQQEFYYDWQKATKNQLPYIPVKSISTGTTKYQIYPTEGVGMDKKWASLIKQAKKSILIGTPYFIPPQSLLFELKKALLRGVQVNILVPNTPDHPIVKEASFCYIRQLLTLGGKVYQYKKGFYHAKIMIIDELLCGIGTANFDNRSFFLNSEMTCFIYDKAFIEHAKSTFQMDVQQSETLSLPGLNQVGWLVRVKEGIGWIVKGLL</sequence>
<evidence type="ECO:0000256" key="5">
    <source>
        <dbReference type="ARBA" id="ARBA00022737"/>
    </source>
</evidence>
<organism evidence="11 12">
    <name type="scientific">Lederbergia galactosidilytica</name>
    <dbReference type="NCBI Taxonomy" id="217031"/>
    <lineage>
        <taxon>Bacteria</taxon>
        <taxon>Bacillati</taxon>
        <taxon>Bacillota</taxon>
        <taxon>Bacilli</taxon>
        <taxon>Bacillales</taxon>
        <taxon>Bacillaceae</taxon>
        <taxon>Lederbergia</taxon>
    </lineage>
</organism>
<dbReference type="EMBL" id="LDJR01000060">
    <property type="protein sequence ID" value="OAK67527.1"/>
    <property type="molecule type" value="Genomic_DNA"/>
</dbReference>
<dbReference type="SUPFAM" id="SSF56024">
    <property type="entry name" value="Phospholipase D/nuclease"/>
    <property type="match status" value="2"/>
</dbReference>
<dbReference type="CDD" id="cd09112">
    <property type="entry name" value="PLDc_CLS_2"/>
    <property type="match status" value="1"/>
</dbReference>
<dbReference type="PANTHER" id="PTHR21248">
    <property type="entry name" value="CARDIOLIPIN SYNTHASE"/>
    <property type="match status" value="1"/>
</dbReference>
<dbReference type="NCBIfam" id="TIGR04265">
    <property type="entry name" value="bac_cardiolipin"/>
    <property type="match status" value="1"/>
</dbReference>
<comment type="caution">
    <text evidence="11">The sequence shown here is derived from an EMBL/GenBank/DDBJ whole genome shotgun (WGS) entry which is preliminary data.</text>
</comment>
<dbReference type="SMART" id="SM00155">
    <property type="entry name" value="PLDc"/>
    <property type="match status" value="2"/>
</dbReference>
<keyword evidence="5" id="KW-0677">Repeat</keyword>